<evidence type="ECO:0000256" key="1">
    <source>
        <dbReference type="SAM" id="Phobius"/>
    </source>
</evidence>
<evidence type="ECO:0000313" key="3">
    <source>
        <dbReference type="EMBL" id="KAL1202551.1"/>
    </source>
</evidence>
<reference evidence="3 4" key="1">
    <citation type="submission" date="2024-04" db="EMBL/GenBank/DDBJ databases">
        <title>Genome assembly C_amara_ONT_v2.</title>
        <authorList>
            <person name="Yant L."/>
            <person name="Moore C."/>
            <person name="Slenker M."/>
        </authorList>
    </citation>
    <scope>NUCLEOTIDE SEQUENCE [LARGE SCALE GENOMIC DNA]</scope>
    <source>
        <tissue evidence="3">Leaf</tissue>
    </source>
</reference>
<keyword evidence="1" id="KW-0472">Membrane</keyword>
<dbReference type="PANTHER" id="PTHR31672:SF13">
    <property type="entry name" value="F-BOX PROTEIN CPR30-LIKE"/>
    <property type="match status" value="1"/>
</dbReference>
<dbReference type="Gene3D" id="1.20.1280.50">
    <property type="match status" value="1"/>
</dbReference>
<dbReference type="InterPro" id="IPR001810">
    <property type="entry name" value="F-box_dom"/>
</dbReference>
<organism evidence="3 4">
    <name type="scientific">Cardamine amara subsp. amara</name>
    <dbReference type="NCBI Taxonomy" id="228776"/>
    <lineage>
        <taxon>Eukaryota</taxon>
        <taxon>Viridiplantae</taxon>
        <taxon>Streptophyta</taxon>
        <taxon>Embryophyta</taxon>
        <taxon>Tracheophyta</taxon>
        <taxon>Spermatophyta</taxon>
        <taxon>Magnoliopsida</taxon>
        <taxon>eudicotyledons</taxon>
        <taxon>Gunneridae</taxon>
        <taxon>Pentapetalae</taxon>
        <taxon>rosids</taxon>
        <taxon>malvids</taxon>
        <taxon>Brassicales</taxon>
        <taxon>Brassicaceae</taxon>
        <taxon>Cardamineae</taxon>
        <taxon>Cardamine</taxon>
    </lineage>
</organism>
<dbReference type="SUPFAM" id="SSF81383">
    <property type="entry name" value="F-box domain"/>
    <property type="match status" value="1"/>
</dbReference>
<proteinExistence type="predicted"/>
<dbReference type="InterPro" id="IPR036047">
    <property type="entry name" value="F-box-like_dom_sf"/>
</dbReference>
<dbReference type="EMBL" id="JBANAX010000574">
    <property type="protein sequence ID" value="KAL1202551.1"/>
    <property type="molecule type" value="Genomic_DNA"/>
</dbReference>
<dbReference type="Proteomes" id="UP001558713">
    <property type="component" value="Unassembled WGS sequence"/>
</dbReference>
<gene>
    <name evidence="3" type="ORF">V5N11_035408</name>
</gene>
<dbReference type="SMART" id="SM00256">
    <property type="entry name" value="FBOX"/>
    <property type="match status" value="1"/>
</dbReference>
<comment type="caution">
    <text evidence="3">The sequence shown here is derived from an EMBL/GenBank/DDBJ whole genome shotgun (WGS) entry which is preliminary data.</text>
</comment>
<evidence type="ECO:0000313" key="4">
    <source>
        <dbReference type="Proteomes" id="UP001558713"/>
    </source>
</evidence>
<dbReference type="AlphaFoldDB" id="A0ABD1A8X7"/>
<keyword evidence="4" id="KW-1185">Reference proteome</keyword>
<dbReference type="PANTHER" id="PTHR31672">
    <property type="entry name" value="BNACNNG10540D PROTEIN"/>
    <property type="match status" value="1"/>
</dbReference>
<accession>A0ABD1A8X7</accession>
<sequence>MVSRKLPSELEEEILIQVPRQSLARLRTVCKEWNTLFNDKIFVNKHLACSHPEFVLQTDSNICSISINLNDDPIQPYKCFVQPLIFLVITMVTAMGTSSFMIVIKEALFGTRG</sequence>
<dbReference type="PROSITE" id="PS50181">
    <property type="entry name" value="FBOX"/>
    <property type="match status" value="1"/>
</dbReference>
<evidence type="ECO:0000259" key="2">
    <source>
        <dbReference type="PROSITE" id="PS50181"/>
    </source>
</evidence>
<dbReference type="InterPro" id="IPR050796">
    <property type="entry name" value="SCF_F-box_component"/>
</dbReference>
<keyword evidence="1" id="KW-1133">Transmembrane helix</keyword>
<protein>
    <submittedName>
        <fullName evidence="3">F-box protein</fullName>
    </submittedName>
</protein>
<feature type="domain" description="F-box" evidence="2">
    <location>
        <begin position="1"/>
        <end position="46"/>
    </location>
</feature>
<name>A0ABD1A8X7_CARAN</name>
<dbReference type="Pfam" id="PF00646">
    <property type="entry name" value="F-box"/>
    <property type="match status" value="1"/>
</dbReference>
<keyword evidence="1" id="KW-0812">Transmembrane</keyword>
<feature type="transmembrane region" description="Helical" evidence="1">
    <location>
        <begin position="84"/>
        <end position="104"/>
    </location>
</feature>